<protein>
    <submittedName>
        <fullName evidence="2">Possible bacteriophage antirepressor</fullName>
    </submittedName>
</protein>
<dbReference type="SMART" id="SM01040">
    <property type="entry name" value="Bro-N"/>
    <property type="match status" value="1"/>
</dbReference>
<dbReference type="AlphaFoldDB" id="C1D862"/>
<dbReference type="PANTHER" id="PTHR36180">
    <property type="entry name" value="DNA-BINDING PROTEIN-RELATED-RELATED"/>
    <property type="match status" value="1"/>
</dbReference>
<reference evidence="2 3" key="1">
    <citation type="journal article" date="2009" name="PLoS Genet.">
        <title>The complete genome and proteome of Laribacter hongkongensis reveal potential mechanisms for adaptations to different temperatures and habitats.</title>
        <authorList>
            <person name="Woo P.C."/>
            <person name="Lau S.K."/>
            <person name="Tse H."/>
            <person name="Teng J.L."/>
            <person name="Curreem S.O."/>
            <person name="Tsang A.K."/>
            <person name="Fan R.Y."/>
            <person name="Wong G.K."/>
            <person name="Huang Y."/>
            <person name="Loman N.J."/>
            <person name="Snyder L.A."/>
            <person name="Cai J.J."/>
            <person name="Huang J.D."/>
            <person name="Mak W."/>
            <person name="Pallen M.J."/>
            <person name="Lok S."/>
            <person name="Yuen K.Y."/>
        </authorList>
    </citation>
    <scope>NUCLEOTIDE SEQUENCE [LARGE SCALE GENOMIC DNA]</scope>
    <source>
        <strain evidence="2 3">HLHK9</strain>
    </source>
</reference>
<dbReference type="eggNOG" id="COG3617">
    <property type="taxonomic scope" value="Bacteria"/>
</dbReference>
<proteinExistence type="predicted"/>
<gene>
    <name evidence="2" type="ordered locus">LHK_01667</name>
</gene>
<dbReference type="HOGENOM" id="CLU_1358983_0_0_4"/>
<keyword evidence="3" id="KW-1185">Reference proteome</keyword>
<dbReference type="PANTHER" id="PTHR36180:SF2">
    <property type="entry name" value="BRO FAMILY PROTEIN"/>
    <property type="match status" value="1"/>
</dbReference>
<dbReference type="Proteomes" id="UP000002010">
    <property type="component" value="Chromosome"/>
</dbReference>
<dbReference type="EMBL" id="CP001154">
    <property type="protein sequence ID" value="ACO74652.1"/>
    <property type="molecule type" value="Genomic_DNA"/>
</dbReference>
<dbReference type="InterPro" id="IPR003497">
    <property type="entry name" value="BRO_N_domain"/>
</dbReference>
<name>C1D862_LARHH</name>
<accession>C1D862</accession>
<dbReference type="Pfam" id="PF02498">
    <property type="entry name" value="Bro-N"/>
    <property type="match status" value="1"/>
</dbReference>
<dbReference type="KEGG" id="lhk:LHK_01667"/>
<evidence type="ECO:0000259" key="1">
    <source>
        <dbReference type="PROSITE" id="PS51750"/>
    </source>
</evidence>
<organism evidence="2 3">
    <name type="scientific">Laribacter hongkongensis (strain HLHK9)</name>
    <dbReference type="NCBI Taxonomy" id="557598"/>
    <lineage>
        <taxon>Bacteria</taxon>
        <taxon>Pseudomonadati</taxon>
        <taxon>Pseudomonadota</taxon>
        <taxon>Betaproteobacteria</taxon>
        <taxon>Neisseriales</taxon>
        <taxon>Aquaspirillaceae</taxon>
        <taxon>Laribacter</taxon>
    </lineage>
</organism>
<dbReference type="RefSeq" id="WP_012697138.1">
    <property type="nucleotide sequence ID" value="NC_012559.1"/>
</dbReference>
<evidence type="ECO:0000313" key="2">
    <source>
        <dbReference type="EMBL" id="ACO74652.1"/>
    </source>
</evidence>
<sequence>MAANARGASAPAVFSFDAHVVRTHADATGELWFCATDVCDVLGYRNARDAITKHCREKGVAKRDTLTDGGKQELVFISEPNLYRLIVKSRKPEAERFETWVMEDVLPAIRKTGSYAAPAPSPAPKSISADLKARFDLTRKRFIAQYDMNGLLSMKEIPEGWELIDMAEARRIRDAALDVCESMFNMNRVLPKTLYKQNGGV</sequence>
<evidence type="ECO:0000313" key="3">
    <source>
        <dbReference type="Proteomes" id="UP000002010"/>
    </source>
</evidence>
<dbReference type="PROSITE" id="PS51750">
    <property type="entry name" value="BRO_N"/>
    <property type="match status" value="1"/>
</dbReference>
<feature type="domain" description="Bro-N" evidence="1">
    <location>
        <begin position="1"/>
        <end position="113"/>
    </location>
</feature>